<proteinExistence type="predicted"/>
<feature type="region of interest" description="Disordered" evidence="1">
    <location>
        <begin position="1"/>
        <end position="22"/>
    </location>
</feature>
<name>H6R0V8_NOCCG</name>
<accession>H6R0V8</accession>
<protein>
    <submittedName>
        <fullName evidence="2">Uncharacterized protein</fullName>
    </submittedName>
</protein>
<dbReference type="KEGG" id="ncy:NOCYR_0921"/>
<evidence type="ECO:0000256" key="1">
    <source>
        <dbReference type="SAM" id="MobiDB-lite"/>
    </source>
</evidence>
<organism evidence="2 3">
    <name type="scientific">Nocardia cyriacigeorgica (strain GUH-2)</name>
    <dbReference type="NCBI Taxonomy" id="1127134"/>
    <lineage>
        <taxon>Bacteria</taxon>
        <taxon>Bacillati</taxon>
        <taxon>Actinomycetota</taxon>
        <taxon>Actinomycetes</taxon>
        <taxon>Mycobacteriales</taxon>
        <taxon>Nocardiaceae</taxon>
        <taxon>Nocardia</taxon>
    </lineage>
</organism>
<keyword evidence="3" id="KW-1185">Reference proteome</keyword>
<gene>
    <name evidence="2" type="ordered locus">NOCYR_0921</name>
</gene>
<sequence length="71" mass="8647">MTPEEYKKIMDESLKKDPPKTPEERAWWDNFFAEEKKRPRRQATPEQEKIWQAWGESEVRRIAREKGVDLD</sequence>
<reference evidence="2 3" key="1">
    <citation type="journal article" date="2012" name="J. Bacteriol.">
        <title>Genome sequence of the human- and animal-pathogenic strain Nocardia cyriacigeorgica GUH-2.</title>
        <authorList>
            <person name="Zoropogui A."/>
            <person name="Pujic P."/>
            <person name="Normand P."/>
            <person name="Barbe V."/>
            <person name="Beaman B."/>
            <person name="Beaman L."/>
            <person name="Boiron P."/>
            <person name="Colinon C."/>
            <person name="Deredjian A."/>
            <person name="Graindorge A."/>
            <person name="Mangenot S."/>
            <person name="Nazaret S."/>
            <person name="Neto M."/>
            <person name="Petit S."/>
            <person name="Roche D."/>
            <person name="Vallenet D."/>
            <person name="Rodriguez-Nava V."/>
            <person name="Richard Y."/>
            <person name="Cournoyer B."/>
            <person name="Blaha D."/>
        </authorList>
    </citation>
    <scope>NUCLEOTIDE SEQUENCE [LARGE SCALE GENOMIC DNA]</scope>
    <source>
        <strain evidence="2 3">GUH-2</strain>
    </source>
</reference>
<evidence type="ECO:0000313" key="3">
    <source>
        <dbReference type="Proteomes" id="UP000008190"/>
    </source>
</evidence>
<dbReference type="Proteomes" id="UP000008190">
    <property type="component" value="Chromosome"/>
</dbReference>
<evidence type="ECO:0000313" key="2">
    <source>
        <dbReference type="EMBL" id="CCF61732.1"/>
    </source>
</evidence>
<dbReference type="EMBL" id="FO082843">
    <property type="protein sequence ID" value="CCF61732.1"/>
    <property type="molecule type" value="Genomic_DNA"/>
</dbReference>
<dbReference type="HOGENOM" id="CLU_2735993_0_0_11"/>
<dbReference type="AlphaFoldDB" id="H6R0V8"/>